<dbReference type="EMBL" id="JBFARM010000006">
    <property type="protein sequence ID" value="MEV4288020.1"/>
    <property type="molecule type" value="Genomic_DNA"/>
</dbReference>
<gene>
    <name evidence="1" type="ORF">AB0K40_21115</name>
</gene>
<organism evidence="1 2">
    <name type="scientific">Nonomuraea bangladeshensis</name>
    <dbReference type="NCBI Taxonomy" id="404385"/>
    <lineage>
        <taxon>Bacteria</taxon>
        <taxon>Bacillati</taxon>
        <taxon>Actinomycetota</taxon>
        <taxon>Actinomycetes</taxon>
        <taxon>Streptosporangiales</taxon>
        <taxon>Streptosporangiaceae</taxon>
        <taxon>Nonomuraea</taxon>
    </lineage>
</organism>
<reference evidence="1 2" key="1">
    <citation type="submission" date="2024-06" db="EMBL/GenBank/DDBJ databases">
        <title>The Natural Products Discovery Center: Release of the First 8490 Sequenced Strains for Exploring Actinobacteria Biosynthetic Diversity.</title>
        <authorList>
            <person name="Kalkreuter E."/>
            <person name="Kautsar S.A."/>
            <person name="Yang D."/>
            <person name="Bader C.D."/>
            <person name="Teijaro C.N."/>
            <person name="Fluegel L."/>
            <person name="Davis C.M."/>
            <person name="Simpson J.R."/>
            <person name="Lauterbach L."/>
            <person name="Steele A.D."/>
            <person name="Gui C."/>
            <person name="Meng S."/>
            <person name="Li G."/>
            <person name="Viehrig K."/>
            <person name="Ye F."/>
            <person name="Su P."/>
            <person name="Kiefer A.F."/>
            <person name="Nichols A."/>
            <person name="Cepeda A.J."/>
            <person name="Yan W."/>
            <person name="Fan B."/>
            <person name="Jiang Y."/>
            <person name="Adhikari A."/>
            <person name="Zheng C.-J."/>
            <person name="Schuster L."/>
            <person name="Cowan T.M."/>
            <person name="Smanski M.J."/>
            <person name="Chevrette M.G."/>
            <person name="De Carvalho L.P.S."/>
            <person name="Shen B."/>
        </authorList>
    </citation>
    <scope>NUCLEOTIDE SEQUENCE [LARGE SCALE GENOMIC DNA]</scope>
    <source>
        <strain evidence="1 2">NPDC049574</strain>
    </source>
</reference>
<evidence type="ECO:0000313" key="2">
    <source>
        <dbReference type="Proteomes" id="UP001552427"/>
    </source>
</evidence>
<keyword evidence="2" id="KW-1185">Reference proteome</keyword>
<sequence length="161" mass="16903">MTAGHVVSVETLMLRVGTDNRWSYRHATTSPRPGETPDEAARRLAGVRGDDPGVVLHSTSWRYEPDGRVVLTYAVCPDPAPWLPAERAPVLEIARGGAPATPSPERLALANVVAHAIRHLAFLVAEDPVVARALARHPRVVPALSGPPAGAAAPEPAATGS</sequence>
<accession>A0ABV3H6D1</accession>
<protein>
    <submittedName>
        <fullName evidence="1">Uncharacterized protein</fullName>
    </submittedName>
</protein>
<comment type="caution">
    <text evidence="1">The sequence shown here is derived from an EMBL/GenBank/DDBJ whole genome shotgun (WGS) entry which is preliminary data.</text>
</comment>
<dbReference type="Proteomes" id="UP001552427">
    <property type="component" value="Unassembled WGS sequence"/>
</dbReference>
<name>A0ABV3H6D1_9ACTN</name>
<dbReference type="RefSeq" id="WP_364452332.1">
    <property type="nucleotide sequence ID" value="NZ_JBFARM010000006.1"/>
</dbReference>
<proteinExistence type="predicted"/>
<evidence type="ECO:0000313" key="1">
    <source>
        <dbReference type="EMBL" id="MEV4288020.1"/>
    </source>
</evidence>